<keyword evidence="1" id="KW-0805">Transcription regulation</keyword>
<dbReference type="PROSITE" id="PS51118">
    <property type="entry name" value="HTH_HXLR"/>
    <property type="match status" value="1"/>
</dbReference>
<evidence type="ECO:0000313" key="6">
    <source>
        <dbReference type="Proteomes" id="UP000214566"/>
    </source>
</evidence>
<evidence type="ECO:0000256" key="1">
    <source>
        <dbReference type="ARBA" id="ARBA00023015"/>
    </source>
</evidence>
<dbReference type="InterPro" id="IPR036390">
    <property type="entry name" value="WH_DNA-bd_sf"/>
</dbReference>
<dbReference type="InterPro" id="IPR036388">
    <property type="entry name" value="WH-like_DNA-bd_sf"/>
</dbReference>
<evidence type="ECO:0000313" key="5">
    <source>
        <dbReference type="EMBL" id="SBP89303.1"/>
    </source>
</evidence>
<dbReference type="AlphaFoldDB" id="A0A238D7K6"/>
<dbReference type="PANTHER" id="PTHR33204">
    <property type="entry name" value="TRANSCRIPTIONAL REGULATOR, MARR FAMILY"/>
    <property type="match status" value="1"/>
</dbReference>
<dbReference type="PANTHER" id="PTHR33204:SF37">
    <property type="entry name" value="HTH-TYPE TRANSCRIPTIONAL REGULATOR YODB"/>
    <property type="match status" value="1"/>
</dbReference>
<gene>
    <name evidence="5" type="ORF">THIARS_70923</name>
</gene>
<evidence type="ECO:0000256" key="2">
    <source>
        <dbReference type="ARBA" id="ARBA00023125"/>
    </source>
</evidence>
<name>A0A238D7K6_THIDL</name>
<dbReference type="Pfam" id="PF01638">
    <property type="entry name" value="HxlR"/>
    <property type="match status" value="1"/>
</dbReference>
<evidence type="ECO:0000259" key="4">
    <source>
        <dbReference type="PROSITE" id="PS51118"/>
    </source>
</evidence>
<keyword evidence="3" id="KW-0804">Transcription</keyword>
<dbReference type="InterPro" id="IPR002577">
    <property type="entry name" value="HTH_HxlR"/>
</dbReference>
<sequence length="128" mass="14504">MPRKTSPQSSAQCPMDALLRLLMGPWTTYLLWVLRQQGPQRFGVLKRAIPGISSRVLTERLRLLEEAGVIHRDHLPTIPPQVTYSLTRRGQELGPVLDALDALARRWHAQNQAVRGRTEHEAARRQAA</sequence>
<evidence type="ECO:0000256" key="3">
    <source>
        <dbReference type="ARBA" id="ARBA00023163"/>
    </source>
</evidence>
<dbReference type="GO" id="GO:0003677">
    <property type="term" value="F:DNA binding"/>
    <property type="evidence" value="ECO:0007669"/>
    <property type="project" value="UniProtKB-KW"/>
</dbReference>
<organism evidence="5 6">
    <name type="scientific">Thiomonas delicata</name>
    <name type="common">Thiomonas cuprina</name>
    <dbReference type="NCBI Taxonomy" id="364030"/>
    <lineage>
        <taxon>Bacteria</taxon>
        <taxon>Pseudomonadati</taxon>
        <taxon>Pseudomonadota</taxon>
        <taxon>Betaproteobacteria</taxon>
        <taxon>Burkholderiales</taxon>
        <taxon>Thiomonas</taxon>
    </lineage>
</organism>
<protein>
    <submittedName>
        <fullName evidence="5">Transcriptional regulator, HxlR family protein (Modular protein)</fullName>
    </submittedName>
</protein>
<keyword evidence="6" id="KW-1185">Reference proteome</keyword>
<dbReference type="RefSeq" id="WP_222423076.1">
    <property type="nucleotide sequence ID" value="NZ_LT592171.1"/>
</dbReference>
<feature type="domain" description="HTH hxlR-type" evidence="4">
    <location>
        <begin position="13"/>
        <end position="112"/>
    </location>
</feature>
<keyword evidence="2" id="KW-0238">DNA-binding</keyword>
<dbReference type="Gene3D" id="1.10.10.10">
    <property type="entry name" value="Winged helix-like DNA-binding domain superfamily/Winged helix DNA-binding domain"/>
    <property type="match status" value="1"/>
</dbReference>
<dbReference type="Proteomes" id="UP000214566">
    <property type="component" value="Unassembled WGS sequence"/>
</dbReference>
<reference evidence="5 6" key="1">
    <citation type="submission" date="2016-06" db="EMBL/GenBank/DDBJ databases">
        <authorList>
            <person name="Kjaerup R.B."/>
            <person name="Dalgaard T.S."/>
            <person name="Juul-Madsen H.R."/>
        </authorList>
    </citation>
    <scope>NUCLEOTIDE SEQUENCE [LARGE SCALE GENOMIC DNA]</scope>
    <source>
        <strain evidence="5 6">DSM 16361</strain>
    </source>
</reference>
<dbReference type="EMBL" id="FLMQ01000056">
    <property type="protein sequence ID" value="SBP89303.1"/>
    <property type="molecule type" value="Genomic_DNA"/>
</dbReference>
<proteinExistence type="predicted"/>
<accession>A0A238D7K6</accession>
<dbReference type="SUPFAM" id="SSF46785">
    <property type="entry name" value="Winged helix' DNA-binding domain"/>
    <property type="match status" value="1"/>
</dbReference>